<evidence type="ECO:0000313" key="3">
    <source>
        <dbReference type="Proteomes" id="UP001291653"/>
    </source>
</evidence>
<keyword evidence="1" id="KW-0812">Transmembrane</keyword>
<evidence type="ECO:0000313" key="2">
    <source>
        <dbReference type="EMBL" id="GLF95876.1"/>
    </source>
</evidence>
<proteinExistence type="predicted"/>
<feature type="transmembrane region" description="Helical" evidence="1">
    <location>
        <begin position="29"/>
        <end position="50"/>
    </location>
</feature>
<evidence type="ECO:0008006" key="4">
    <source>
        <dbReference type="Google" id="ProtNLM"/>
    </source>
</evidence>
<gene>
    <name evidence="2" type="ORF">SYYSPA8_16285</name>
</gene>
<keyword evidence="1" id="KW-0472">Membrane</keyword>
<evidence type="ECO:0000256" key="1">
    <source>
        <dbReference type="SAM" id="Phobius"/>
    </source>
</evidence>
<dbReference type="RefSeq" id="WP_323447925.1">
    <property type="nucleotide sequence ID" value="NZ_BSBI01000006.1"/>
</dbReference>
<comment type="caution">
    <text evidence="2">The sequence shown here is derived from an EMBL/GenBank/DDBJ whole genome shotgun (WGS) entry which is preliminary data.</text>
</comment>
<dbReference type="EMBL" id="BSBI01000006">
    <property type="protein sequence ID" value="GLF95876.1"/>
    <property type="molecule type" value="Genomic_DNA"/>
</dbReference>
<name>A0ABQ5NZU1_9ACTN</name>
<keyword evidence="1" id="KW-1133">Transmembrane helix</keyword>
<accession>A0ABQ5NZU1</accession>
<protein>
    <recommendedName>
        <fullName evidence="4">Secreted protein</fullName>
    </recommendedName>
</protein>
<reference evidence="2 3" key="1">
    <citation type="submission" date="2022-10" db="EMBL/GenBank/DDBJ databases">
        <title>Draft genome sequence of Streptomyces sp. YSPA8.</title>
        <authorList>
            <person name="Moriuchi R."/>
            <person name="Dohra H."/>
            <person name="Yamamura H."/>
            <person name="Kodani S."/>
        </authorList>
    </citation>
    <scope>NUCLEOTIDE SEQUENCE [LARGE SCALE GENOMIC DNA]</scope>
    <source>
        <strain evidence="2 3">YSPA8</strain>
    </source>
</reference>
<sequence>MRTHGDTDTDTDTGAGAARKRNRVAGITALVLVLGLFGTLLGPSAWYFLFEYGCRDREDRLAKVLATDPLLDAGPAGTAGPRAYTGCDDDDLWVYAGNRYAYARTEANAAAHYREAAPANGWRPTSRKGCFTKKIGSSTAYFTVDGVADGELEVSIVANHEDVEWC</sequence>
<keyword evidence="3" id="KW-1185">Reference proteome</keyword>
<organism evidence="2 3">
    <name type="scientific">Streptomyces yaizuensis</name>
    <dbReference type="NCBI Taxonomy" id="2989713"/>
    <lineage>
        <taxon>Bacteria</taxon>
        <taxon>Bacillati</taxon>
        <taxon>Actinomycetota</taxon>
        <taxon>Actinomycetes</taxon>
        <taxon>Kitasatosporales</taxon>
        <taxon>Streptomycetaceae</taxon>
        <taxon>Streptomyces</taxon>
    </lineage>
</organism>
<dbReference type="Proteomes" id="UP001291653">
    <property type="component" value="Unassembled WGS sequence"/>
</dbReference>